<dbReference type="GO" id="GO:0004325">
    <property type="term" value="F:ferrochelatase activity"/>
    <property type="evidence" value="ECO:0007669"/>
    <property type="project" value="UniProtKB-UniRule"/>
</dbReference>
<keyword evidence="8" id="KW-0999">Mitochondrion inner membrane</keyword>
<keyword evidence="8" id="KW-0496">Mitochondrion</keyword>
<dbReference type="SUPFAM" id="SSF53800">
    <property type="entry name" value="Chelatase"/>
    <property type="match status" value="1"/>
</dbReference>
<keyword evidence="5 8" id="KW-0456">Lyase</keyword>
<comment type="function">
    <text evidence="8">Catalyzes the ferrous insertion into protoporphyrin IX.</text>
</comment>
<dbReference type="Pfam" id="PF00762">
    <property type="entry name" value="Ferrochelatase"/>
    <property type="match status" value="1"/>
</dbReference>
<dbReference type="EMBL" id="JABSTR010000977">
    <property type="protein sequence ID" value="KAH9383106.1"/>
    <property type="molecule type" value="Genomic_DNA"/>
</dbReference>
<evidence type="ECO:0000313" key="9">
    <source>
        <dbReference type="EMBL" id="KAH9383106.1"/>
    </source>
</evidence>
<reference evidence="9 10" key="1">
    <citation type="journal article" date="2020" name="Cell">
        <title>Large-Scale Comparative Analyses of Tick Genomes Elucidate Their Genetic Diversity and Vector Capacities.</title>
        <authorList>
            <consortium name="Tick Genome and Microbiome Consortium (TIGMIC)"/>
            <person name="Jia N."/>
            <person name="Wang J."/>
            <person name="Shi W."/>
            <person name="Du L."/>
            <person name="Sun Y."/>
            <person name="Zhan W."/>
            <person name="Jiang J.F."/>
            <person name="Wang Q."/>
            <person name="Zhang B."/>
            <person name="Ji P."/>
            <person name="Bell-Sakyi L."/>
            <person name="Cui X.M."/>
            <person name="Yuan T.T."/>
            <person name="Jiang B.G."/>
            <person name="Yang W.F."/>
            <person name="Lam T.T."/>
            <person name="Chang Q.C."/>
            <person name="Ding S.J."/>
            <person name="Wang X.J."/>
            <person name="Zhu J.G."/>
            <person name="Ruan X.D."/>
            <person name="Zhao L."/>
            <person name="Wei J.T."/>
            <person name="Ye R.Z."/>
            <person name="Que T.C."/>
            <person name="Du C.H."/>
            <person name="Zhou Y.H."/>
            <person name="Cheng J.X."/>
            <person name="Dai P.F."/>
            <person name="Guo W.B."/>
            <person name="Han X.H."/>
            <person name="Huang E.J."/>
            <person name="Li L.F."/>
            <person name="Wei W."/>
            <person name="Gao Y.C."/>
            <person name="Liu J.Z."/>
            <person name="Shao H.Z."/>
            <person name="Wang X."/>
            <person name="Wang C.C."/>
            <person name="Yang T.C."/>
            <person name="Huo Q.B."/>
            <person name="Li W."/>
            <person name="Chen H.Y."/>
            <person name="Chen S.E."/>
            <person name="Zhou L.G."/>
            <person name="Ni X.B."/>
            <person name="Tian J.H."/>
            <person name="Sheng Y."/>
            <person name="Liu T."/>
            <person name="Pan Y.S."/>
            <person name="Xia L.Y."/>
            <person name="Li J."/>
            <person name="Zhao F."/>
            <person name="Cao W.C."/>
        </authorList>
    </citation>
    <scope>NUCLEOTIDE SEQUENCE [LARGE SCALE GENOMIC DNA]</scope>
    <source>
        <strain evidence="9">HaeL-2018</strain>
    </source>
</reference>
<dbReference type="Proteomes" id="UP000821853">
    <property type="component" value="Unassembled WGS sequence"/>
</dbReference>
<evidence type="ECO:0000256" key="8">
    <source>
        <dbReference type="RuleBase" id="RU000607"/>
    </source>
</evidence>
<evidence type="ECO:0000256" key="7">
    <source>
        <dbReference type="ARBA" id="ARBA00049915"/>
    </source>
</evidence>
<dbReference type="VEuPathDB" id="VectorBase:HLOH_043861"/>
<dbReference type="OMA" id="CYQSAGH"/>
<protein>
    <recommendedName>
        <fullName evidence="8">Ferrochelatase</fullName>
        <ecNumber evidence="8">4.98.1.1</ecNumber>
    </recommendedName>
</protein>
<comment type="pathway">
    <text evidence="1 8">Porphyrin-containing compound metabolism; protoheme biosynthesis; protoheme from protoporphyrin-IX: step 1/1.</text>
</comment>
<organism evidence="9 10">
    <name type="scientific">Haemaphysalis longicornis</name>
    <name type="common">Bush tick</name>
    <dbReference type="NCBI Taxonomy" id="44386"/>
    <lineage>
        <taxon>Eukaryota</taxon>
        <taxon>Metazoa</taxon>
        <taxon>Ecdysozoa</taxon>
        <taxon>Arthropoda</taxon>
        <taxon>Chelicerata</taxon>
        <taxon>Arachnida</taxon>
        <taxon>Acari</taxon>
        <taxon>Parasitiformes</taxon>
        <taxon>Ixodida</taxon>
        <taxon>Ixodoidea</taxon>
        <taxon>Ixodidae</taxon>
        <taxon>Haemaphysalinae</taxon>
        <taxon>Haemaphysalis</taxon>
    </lineage>
</organism>
<name>A0A9J6H7T3_HAELO</name>
<dbReference type="InterPro" id="IPR019772">
    <property type="entry name" value="Ferrochelatase_AS"/>
</dbReference>
<evidence type="ECO:0000256" key="2">
    <source>
        <dbReference type="ARBA" id="ARBA00007718"/>
    </source>
</evidence>
<keyword evidence="6 8" id="KW-0627">Porphyrin biosynthesis</keyword>
<evidence type="ECO:0000256" key="3">
    <source>
        <dbReference type="ARBA" id="ARBA00023004"/>
    </source>
</evidence>
<comment type="subcellular location">
    <subcellularLocation>
        <location evidence="8">Mitochondrion inner membrane</location>
    </subcellularLocation>
</comment>
<dbReference type="OrthoDB" id="1323at2759"/>
<evidence type="ECO:0000256" key="6">
    <source>
        <dbReference type="ARBA" id="ARBA00023244"/>
    </source>
</evidence>
<keyword evidence="3 8" id="KW-0408">Iron</keyword>
<evidence type="ECO:0000256" key="5">
    <source>
        <dbReference type="ARBA" id="ARBA00023239"/>
    </source>
</evidence>
<keyword evidence="10" id="KW-1185">Reference proteome</keyword>
<dbReference type="CDD" id="cd00419">
    <property type="entry name" value="Ferrochelatase_C"/>
    <property type="match status" value="1"/>
</dbReference>
<dbReference type="GO" id="GO:0005743">
    <property type="term" value="C:mitochondrial inner membrane"/>
    <property type="evidence" value="ECO:0007669"/>
    <property type="project" value="UniProtKB-SubCell"/>
</dbReference>
<sequence length="343" mass="38724">MQSVQVNVVAATFVGGAYIGEGSPKLAVIGIVSKILSVHAKCYLSVTYRSGCIPMARSSGCYYHRFCHQRSQAKTAILMHNMGDSHHTEDVAAYLQRVFTDKDIMSLPFQREGIRQVVVFSQYPHYSCCTTGSNLNAMCRFYTSHQLPSTAKWIFIDRWPLHSAITQAYADIIKEQLKRFPEDVRQQVVLLFSAHSLPMKASHKIGDTYPAEVAATVVSIMNKLDNSHPYRLVWQSKAVQRCLLQVGRLPWLKPETEDTMRALAKEGHRHVMLVPVSFVNEHVETLHEMDIELGQELAPKGLADLVCEHLRLGLKCSPQLLLPCPMCTSDTCRQMRKWVQSLP</sequence>
<dbReference type="PANTHER" id="PTHR11108:SF1">
    <property type="entry name" value="FERROCHELATASE, MITOCHONDRIAL"/>
    <property type="match status" value="1"/>
</dbReference>
<dbReference type="Gene3D" id="3.40.50.1400">
    <property type="match status" value="2"/>
</dbReference>
<keyword evidence="8" id="KW-0472">Membrane</keyword>
<dbReference type="GO" id="GO:0006783">
    <property type="term" value="P:heme biosynthetic process"/>
    <property type="evidence" value="ECO:0007669"/>
    <property type="project" value="UniProtKB-UniRule"/>
</dbReference>
<proteinExistence type="inferred from homology"/>
<dbReference type="PANTHER" id="PTHR11108">
    <property type="entry name" value="FERROCHELATASE"/>
    <property type="match status" value="1"/>
</dbReference>
<evidence type="ECO:0000256" key="1">
    <source>
        <dbReference type="ARBA" id="ARBA00004943"/>
    </source>
</evidence>
<evidence type="ECO:0000313" key="10">
    <source>
        <dbReference type="Proteomes" id="UP000821853"/>
    </source>
</evidence>
<keyword evidence="4 8" id="KW-0350">Heme biosynthesis</keyword>
<dbReference type="InterPro" id="IPR001015">
    <property type="entry name" value="Ferrochelatase"/>
</dbReference>
<dbReference type="NCBIfam" id="TIGR00109">
    <property type="entry name" value="hemH"/>
    <property type="match status" value="1"/>
</dbReference>
<dbReference type="InterPro" id="IPR033644">
    <property type="entry name" value="Ferrochelatase_C"/>
</dbReference>
<comment type="caution">
    <text evidence="9">The sequence shown here is derived from an EMBL/GenBank/DDBJ whole genome shotgun (WGS) entry which is preliminary data.</text>
</comment>
<comment type="catalytic activity">
    <reaction evidence="7">
        <text>heme b + 2 H(+) = protoporphyrin IX + Fe(2+)</text>
        <dbReference type="Rhea" id="RHEA:22584"/>
        <dbReference type="ChEBI" id="CHEBI:15378"/>
        <dbReference type="ChEBI" id="CHEBI:29033"/>
        <dbReference type="ChEBI" id="CHEBI:57306"/>
        <dbReference type="ChEBI" id="CHEBI:60344"/>
        <dbReference type="EC" id="4.98.1.1"/>
    </reaction>
    <physiologicalReaction direction="right-to-left" evidence="7">
        <dbReference type="Rhea" id="RHEA:22586"/>
    </physiologicalReaction>
</comment>
<evidence type="ECO:0000256" key="4">
    <source>
        <dbReference type="ARBA" id="ARBA00023133"/>
    </source>
</evidence>
<comment type="similarity">
    <text evidence="2 8">Belongs to the ferrochelatase family.</text>
</comment>
<dbReference type="PROSITE" id="PS00534">
    <property type="entry name" value="FERROCHELATASE"/>
    <property type="match status" value="1"/>
</dbReference>
<dbReference type="EC" id="4.98.1.1" evidence="8"/>
<gene>
    <name evidence="9" type="ORF">HPB48_023841</name>
</gene>
<accession>A0A9J6H7T3</accession>
<dbReference type="AlphaFoldDB" id="A0A9J6H7T3"/>